<feature type="domain" description="UPAR/Ly6" evidence="5">
    <location>
        <begin position="20"/>
        <end position="96"/>
    </location>
</feature>
<protein>
    <recommendedName>
        <fullName evidence="5">UPAR/Ly6 domain-containing protein</fullName>
    </recommendedName>
</protein>
<name>A0A9Q0X786_9SAUR</name>
<feature type="chain" id="PRO_5040496404" description="UPAR/Ly6 domain-containing protein" evidence="4">
    <location>
        <begin position="21"/>
        <end position="96"/>
    </location>
</feature>
<keyword evidence="7" id="KW-1185">Reference proteome</keyword>
<gene>
    <name evidence="6" type="ORF">JRQ81_010866</name>
</gene>
<dbReference type="InterPro" id="IPR045860">
    <property type="entry name" value="Snake_toxin-like_sf"/>
</dbReference>
<evidence type="ECO:0000313" key="6">
    <source>
        <dbReference type="EMBL" id="KAJ7305063.1"/>
    </source>
</evidence>
<dbReference type="Proteomes" id="UP001142489">
    <property type="component" value="Unassembled WGS sequence"/>
</dbReference>
<organism evidence="6 7">
    <name type="scientific">Phrynocephalus forsythii</name>
    <dbReference type="NCBI Taxonomy" id="171643"/>
    <lineage>
        <taxon>Eukaryota</taxon>
        <taxon>Metazoa</taxon>
        <taxon>Chordata</taxon>
        <taxon>Craniata</taxon>
        <taxon>Vertebrata</taxon>
        <taxon>Euteleostomi</taxon>
        <taxon>Lepidosauria</taxon>
        <taxon>Squamata</taxon>
        <taxon>Bifurcata</taxon>
        <taxon>Unidentata</taxon>
        <taxon>Episquamata</taxon>
        <taxon>Toxicofera</taxon>
        <taxon>Iguania</taxon>
        <taxon>Acrodonta</taxon>
        <taxon>Agamidae</taxon>
        <taxon>Agaminae</taxon>
        <taxon>Phrynocephalus</taxon>
    </lineage>
</organism>
<reference evidence="6" key="1">
    <citation type="journal article" date="2023" name="DNA Res.">
        <title>Chromosome-level genome assembly of Phrynocephalus forsythii using third-generation DNA sequencing and Hi-C analysis.</title>
        <authorList>
            <person name="Qi Y."/>
            <person name="Zhao W."/>
            <person name="Zhao Y."/>
            <person name="Niu C."/>
            <person name="Cao S."/>
            <person name="Zhang Y."/>
        </authorList>
    </citation>
    <scope>NUCLEOTIDE SEQUENCE</scope>
    <source>
        <tissue evidence="6">Muscle</tissue>
    </source>
</reference>
<keyword evidence="3" id="KW-1015">Disulfide bond</keyword>
<dbReference type="InterPro" id="IPR016054">
    <property type="entry name" value="LY6_UPA_recep-like"/>
</dbReference>
<comment type="caution">
    <text evidence="6">The sequence shown here is derived from an EMBL/GenBank/DDBJ whole genome shotgun (WGS) entry which is preliminary data.</text>
</comment>
<sequence length="96" mass="10956">MKTFLAYGILMLLSPTIANAVWCFQCELPHGKRPCPEKREFCWATKEAACFTMNLYFANKIIFSEVGCIQECYNERGQGSIMSDEVICCSTDYCNQ</sequence>
<comment type="subcellular location">
    <subcellularLocation>
        <location evidence="1">Secreted</location>
    </subcellularLocation>
</comment>
<keyword evidence="2" id="KW-0964">Secreted</keyword>
<dbReference type="GO" id="GO:0005576">
    <property type="term" value="C:extracellular region"/>
    <property type="evidence" value="ECO:0007669"/>
    <property type="project" value="UniProtKB-SubCell"/>
</dbReference>
<evidence type="ECO:0000256" key="3">
    <source>
        <dbReference type="ARBA" id="ARBA00023157"/>
    </source>
</evidence>
<evidence type="ECO:0000256" key="4">
    <source>
        <dbReference type="SAM" id="SignalP"/>
    </source>
</evidence>
<dbReference type="Gene3D" id="2.10.60.10">
    <property type="entry name" value="CD59"/>
    <property type="match status" value="1"/>
</dbReference>
<accession>A0A9Q0X786</accession>
<dbReference type="EMBL" id="JAPFRF010000022">
    <property type="protein sequence ID" value="KAJ7305063.1"/>
    <property type="molecule type" value="Genomic_DNA"/>
</dbReference>
<evidence type="ECO:0000256" key="2">
    <source>
        <dbReference type="ARBA" id="ARBA00022525"/>
    </source>
</evidence>
<evidence type="ECO:0000256" key="1">
    <source>
        <dbReference type="ARBA" id="ARBA00004613"/>
    </source>
</evidence>
<feature type="signal peptide" evidence="4">
    <location>
        <begin position="1"/>
        <end position="20"/>
    </location>
</feature>
<evidence type="ECO:0000313" key="7">
    <source>
        <dbReference type="Proteomes" id="UP001142489"/>
    </source>
</evidence>
<dbReference type="SUPFAM" id="SSF57302">
    <property type="entry name" value="Snake toxin-like"/>
    <property type="match status" value="1"/>
</dbReference>
<keyword evidence="4" id="KW-0732">Signal</keyword>
<dbReference type="Pfam" id="PF00021">
    <property type="entry name" value="UPAR_LY6"/>
    <property type="match status" value="1"/>
</dbReference>
<proteinExistence type="predicted"/>
<evidence type="ECO:0000259" key="5">
    <source>
        <dbReference type="Pfam" id="PF00021"/>
    </source>
</evidence>
<dbReference type="AlphaFoldDB" id="A0A9Q0X786"/>